<keyword evidence="2" id="KW-0378">Hydrolase</keyword>
<dbReference type="Proteomes" id="UP000282323">
    <property type="component" value="Unassembled WGS sequence"/>
</dbReference>
<dbReference type="Pfam" id="PF04307">
    <property type="entry name" value="YdjM"/>
    <property type="match status" value="1"/>
</dbReference>
<evidence type="ECO:0000313" key="2">
    <source>
        <dbReference type="EMBL" id="RQG95384.1"/>
    </source>
</evidence>
<keyword evidence="1" id="KW-0812">Transmembrane</keyword>
<keyword evidence="1" id="KW-1133">Transmembrane helix</keyword>
<evidence type="ECO:0000256" key="1">
    <source>
        <dbReference type="SAM" id="Phobius"/>
    </source>
</evidence>
<keyword evidence="1" id="KW-0472">Membrane</keyword>
<dbReference type="EMBL" id="REGA01000005">
    <property type="protein sequence ID" value="RQG95384.1"/>
    <property type="molecule type" value="Genomic_DNA"/>
</dbReference>
<accession>A0A3N6M4G9</accession>
<proteinExistence type="predicted"/>
<gene>
    <name evidence="2" type="ORF">EA473_07915</name>
</gene>
<feature type="transmembrane region" description="Helical" evidence="1">
    <location>
        <begin position="148"/>
        <end position="172"/>
    </location>
</feature>
<organism evidence="2 3">
    <name type="scientific">Natrarchaeobius chitinivorans</name>
    <dbReference type="NCBI Taxonomy" id="1679083"/>
    <lineage>
        <taxon>Archaea</taxon>
        <taxon>Methanobacteriati</taxon>
        <taxon>Methanobacteriota</taxon>
        <taxon>Stenosarchaea group</taxon>
        <taxon>Halobacteria</taxon>
        <taxon>Halobacteriales</taxon>
        <taxon>Natrialbaceae</taxon>
        <taxon>Natrarchaeobius</taxon>
    </lineage>
</organism>
<feature type="transmembrane region" description="Helical" evidence="1">
    <location>
        <begin position="60"/>
        <end position="79"/>
    </location>
</feature>
<name>A0A3N6M4G9_NATCH</name>
<reference evidence="2 3" key="1">
    <citation type="submission" date="2018-10" db="EMBL/GenBank/DDBJ databases">
        <title>Natrarchaeobius chitinivorans gen. nov., sp. nov., and Natrarchaeobius haloalkaliphilus sp. nov., alkaliphilic, chitin-utilizing haloarchaea from hypersaline alkaline lakes.</title>
        <authorList>
            <person name="Sorokin D.Y."/>
            <person name="Elcheninov A.G."/>
            <person name="Kostrikina N.A."/>
            <person name="Bale N.J."/>
            <person name="Sinninghe Damste J.S."/>
            <person name="Khijniak T.V."/>
            <person name="Kublanov I.V."/>
            <person name="Toshchakov S.V."/>
        </authorList>
    </citation>
    <scope>NUCLEOTIDE SEQUENCE [LARGE SCALE GENOMIC DNA]</scope>
    <source>
        <strain evidence="2 3">AArcht4T</strain>
    </source>
</reference>
<dbReference type="RefSeq" id="WP_124195095.1">
    <property type="nucleotide sequence ID" value="NZ_REGA01000005.1"/>
</dbReference>
<keyword evidence="3" id="KW-1185">Reference proteome</keyword>
<comment type="caution">
    <text evidence="2">The sequence shown here is derived from an EMBL/GenBank/DDBJ whole genome shotgun (WGS) entry which is preliminary data.</text>
</comment>
<sequence length="191" mass="20706">MWPWEHVAVGYVLYSLASNLLVGDSPTGRETAAVVFGSLLPDLIDKPLAWTVGVTETGYSIAHSLFVAPFVCLVAYALVARSGDWRLAGAFSLAYLSHLVTDVLNPIRAGRSPEPRVVLWPISSPPAGDHGGFLDHVGVYMIRYANDLFAEGVSAGFVLQLSLAAMVVVVWIHDGAPLGSDCWRFVRDRLR</sequence>
<protein>
    <submittedName>
        <fullName evidence="2">Metal-dependent hydrolase</fullName>
    </submittedName>
</protein>
<dbReference type="InterPro" id="IPR007404">
    <property type="entry name" value="YdjM-like"/>
</dbReference>
<dbReference type="AlphaFoldDB" id="A0A3N6M4G9"/>
<dbReference type="GO" id="GO:0016787">
    <property type="term" value="F:hydrolase activity"/>
    <property type="evidence" value="ECO:0007669"/>
    <property type="project" value="UniProtKB-KW"/>
</dbReference>
<evidence type="ECO:0000313" key="3">
    <source>
        <dbReference type="Proteomes" id="UP000282323"/>
    </source>
</evidence>
<dbReference type="OrthoDB" id="200338at2157"/>